<dbReference type="OrthoDB" id="2813007at2"/>
<name>A0A133ZVR2_9FIRM</name>
<dbReference type="AlphaFoldDB" id="A0A133ZVR2"/>
<keyword evidence="2" id="KW-0479">Metal-binding</keyword>
<evidence type="ECO:0008006" key="8">
    <source>
        <dbReference type="Google" id="ProtNLM"/>
    </source>
</evidence>
<sequence length="396" mass="45159">MNEKIAMGFHTCVDYELFWDTSVVEEQIKRLDIHDNELKLDIDILSERDIWLVSLAHLKEGIGCEVIPKTETQSKSFAKHFEYKITLGGTATRAAIAISRLGYPSLIQTSCYNEYVRKLLPDCIRAIPGVKDKEIVYPHIVLQCAGGVKIKANDIDFTTPKENRILISYDEDSLNLAVLEDEFGNEIRECEVFLLGSFTEILDFDILKDRIKKTYKVLSYLPDKAIVVMEDGCYTKEEFRKYIHSSLSDRIDILSMNEDELQKYIGRRIDIMDVDDVMNEIKYVYNKVGVKNIVVHSSAWVIAYGQSAKNLRPALDSGITMSATRFRKGDDYNIDDYMHTKSISNKIESEEFCKKIEQKYRENTCCVPCKDLKFVSKPTVVGLGDSFAGGLLLGLL</sequence>
<organism evidence="6 7">
    <name type="scientific">Lachnoanaerobaculum saburreum</name>
    <dbReference type="NCBI Taxonomy" id="467210"/>
    <lineage>
        <taxon>Bacteria</taxon>
        <taxon>Bacillati</taxon>
        <taxon>Bacillota</taxon>
        <taxon>Clostridia</taxon>
        <taxon>Lachnospirales</taxon>
        <taxon>Lachnospiraceae</taxon>
        <taxon>Lachnoanaerobaculum</taxon>
    </lineage>
</organism>
<evidence type="ECO:0000256" key="2">
    <source>
        <dbReference type="ARBA" id="ARBA00022723"/>
    </source>
</evidence>
<keyword evidence="4" id="KW-0460">Magnesium</keyword>
<dbReference type="PATRIC" id="fig|467210.3.peg.881"/>
<dbReference type="Proteomes" id="UP000070394">
    <property type="component" value="Unassembled WGS sequence"/>
</dbReference>
<reference evidence="7" key="1">
    <citation type="submission" date="2016-01" db="EMBL/GenBank/DDBJ databases">
        <authorList>
            <person name="Mitreva M."/>
            <person name="Pepin K.H."/>
            <person name="Mihindukulasuriya K.A."/>
            <person name="Fulton R."/>
            <person name="Fronick C."/>
            <person name="O'Laughlin M."/>
            <person name="Miner T."/>
            <person name="Herter B."/>
            <person name="Rosa B.A."/>
            <person name="Cordes M."/>
            <person name="Tomlinson C."/>
            <person name="Wollam A."/>
            <person name="Palsikar V.B."/>
            <person name="Mardis E.R."/>
            <person name="Wilson R.K."/>
        </authorList>
    </citation>
    <scope>NUCLEOTIDE SEQUENCE [LARGE SCALE GENOMIC DNA]</scope>
    <source>
        <strain evidence="7">DNF00896</strain>
    </source>
</reference>
<dbReference type="Pfam" id="PF04587">
    <property type="entry name" value="ADP_PFK_GK"/>
    <property type="match status" value="1"/>
</dbReference>
<dbReference type="Gene3D" id="3.40.1190.20">
    <property type="match status" value="1"/>
</dbReference>
<evidence type="ECO:0000313" key="7">
    <source>
        <dbReference type="Proteomes" id="UP000070394"/>
    </source>
</evidence>
<evidence type="ECO:0000313" key="6">
    <source>
        <dbReference type="EMBL" id="KXB59532.1"/>
    </source>
</evidence>
<accession>A0A133ZVR2</accession>
<proteinExistence type="predicted"/>
<comment type="caution">
    <text evidence="6">The sequence shown here is derived from an EMBL/GenBank/DDBJ whole genome shotgun (WGS) entry which is preliminary data.</text>
</comment>
<keyword evidence="7" id="KW-1185">Reference proteome</keyword>
<evidence type="ECO:0000256" key="3">
    <source>
        <dbReference type="ARBA" id="ARBA00022777"/>
    </source>
</evidence>
<dbReference type="GO" id="GO:0006096">
    <property type="term" value="P:glycolytic process"/>
    <property type="evidence" value="ECO:0007669"/>
    <property type="project" value="UniProtKB-KW"/>
</dbReference>
<dbReference type="PROSITE" id="PS51255">
    <property type="entry name" value="ADPK"/>
    <property type="match status" value="1"/>
</dbReference>
<evidence type="ECO:0000256" key="4">
    <source>
        <dbReference type="ARBA" id="ARBA00022842"/>
    </source>
</evidence>
<keyword evidence="3" id="KW-0418">Kinase</keyword>
<evidence type="ECO:0000256" key="1">
    <source>
        <dbReference type="ARBA" id="ARBA00022679"/>
    </source>
</evidence>
<dbReference type="InterPro" id="IPR029056">
    <property type="entry name" value="Ribokinase-like"/>
</dbReference>
<dbReference type="GO" id="GO:0016773">
    <property type="term" value="F:phosphotransferase activity, alcohol group as acceptor"/>
    <property type="evidence" value="ECO:0007669"/>
    <property type="project" value="InterPro"/>
</dbReference>
<dbReference type="RefSeq" id="WP_060930774.1">
    <property type="nucleotide sequence ID" value="NZ_KQ959791.1"/>
</dbReference>
<keyword evidence="1" id="KW-0808">Transferase</keyword>
<evidence type="ECO:0000256" key="5">
    <source>
        <dbReference type="ARBA" id="ARBA00023152"/>
    </source>
</evidence>
<dbReference type="GO" id="GO:0046872">
    <property type="term" value="F:metal ion binding"/>
    <property type="evidence" value="ECO:0007669"/>
    <property type="project" value="UniProtKB-KW"/>
</dbReference>
<dbReference type="GO" id="GO:0016301">
    <property type="term" value="F:kinase activity"/>
    <property type="evidence" value="ECO:0007669"/>
    <property type="project" value="UniProtKB-KW"/>
</dbReference>
<dbReference type="STRING" id="467210.HMPREF1866_00893"/>
<dbReference type="EMBL" id="LSDA01000030">
    <property type="protein sequence ID" value="KXB59532.1"/>
    <property type="molecule type" value="Genomic_DNA"/>
</dbReference>
<protein>
    <recommendedName>
        <fullName evidence="8">ADP-dependent glucokinase</fullName>
    </recommendedName>
</protein>
<gene>
    <name evidence="6" type="ORF">HMPREF1866_00893</name>
</gene>
<dbReference type="InterPro" id="IPR007666">
    <property type="entry name" value="ADP_PFK/GK"/>
</dbReference>
<keyword evidence="5" id="KW-0324">Glycolysis</keyword>
<dbReference type="SUPFAM" id="SSF53613">
    <property type="entry name" value="Ribokinase-like"/>
    <property type="match status" value="1"/>
</dbReference>